<proteinExistence type="predicted"/>
<dbReference type="EMBL" id="OX596096">
    <property type="protein sequence ID" value="CAM9546263.1"/>
    <property type="molecule type" value="Genomic_DNA"/>
</dbReference>
<evidence type="ECO:0000313" key="1">
    <source>
        <dbReference type="EMBL" id="CAM9546263.1"/>
    </source>
</evidence>
<sequence>MNRTQQGARKQRKLCQLATRPLSISSHRTAQAAARQAHSHSVAICRPPGPGQRGASRGPCGTGFTPPGHMRLSPAGTVALRLPMCILACKASVYKSGSKKDRNPNNSRFTEADLGLPFLFFLVRRQREEMWSST</sequence>
<name>A0AC59YBB6_RANTA</name>
<gene>
    <name evidence="1" type="ORF">MRATA1EN22A_LOCUS4042</name>
</gene>
<accession>A0AC59YBB6</accession>
<reference evidence="1" key="2">
    <citation type="submission" date="2025-03" db="EMBL/GenBank/DDBJ databases">
        <authorList>
            <consortium name="ELIXIR-Norway"/>
            <consortium name="Elixir Norway"/>
        </authorList>
    </citation>
    <scope>NUCLEOTIDE SEQUENCE</scope>
</reference>
<protein>
    <submittedName>
        <fullName evidence="1">Uncharacterized protein</fullName>
    </submittedName>
</protein>
<organism evidence="1 2">
    <name type="scientific">Rangifer tarandus platyrhynchus</name>
    <name type="common">Svalbard reindeer</name>
    <dbReference type="NCBI Taxonomy" id="3082113"/>
    <lineage>
        <taxon>Eukaryota</taxon>
        <taxon>Metazoa</taxon>
        <taxon>Chordata</taxon>
        <taxon>Craniata</taxon>
        <taxon>Vertebrata</taxon>
        <taxon>Euteleostomi</taxon>
        <taxon>Mammalia</taxon>
        <taxon>Eutheria</taxon>
        <taxon>Laurasiatheria</taxon>
        <taxon>Artiodactyla</taxon>
        <taxon>Ruminantia</taxon>
        <taxon>Pecora</taxon>
        <taxon>Cervidae</taxon>
        <taxon>Odocoileinae</taxon>
        <taxon>Rangifer</taxon>
    </lineage>
</organism>
<evidence type="ECO:0000313" key="2">
    <source>
        <dbReference type="Proteomes" id="UP001162501"/>
    </source>
</evidence>
<reference evidence="1" key="1">
    <citation type="submission" date="2023-05" db="EMBL/GenBank/DDBJ databases">
        <authorList>
            <consortium name="ELIXIR-Norway"/>
        </authorList>
    </citation>
    <scope>NUCLEOTIDE SEQUENCE</scope>
</reference>
<dbReference type="Proteomes" id="UP001162501">
    <property type="component" value="Chromosome 12"/>
</dbReference>